<keyword evidence="5 6" id="KW-0472">Membrane</keyword>
<name>A0A931F9U0_9FIRM</name>
<keyword evidence="9" id="KW-1185">Reference proteome</keyword>
<feature type="transmembrane region" description="Helical" evidence="6">
    <location>
        <begin position="268"/>
        <end position="290"/>
    </location>
</feature>
<evidence type="ECO:0000256" key="4">
    <source>
        <dbReference type="ARBA" id="ARBA00022989"/>
    </source>
</evidence>
<reference evidence="8" key="1">
    <citation type="submission" date="2020-11" db="EMBL/GenBank/DDBJ databases">
        <title>Halonatronomonas betainensis gen. nov., sp. nov. a novel haloalkaliphilic representative of the family Halanaerobiacae capable of betaine degradation.</title>
        <authorList>
            <person name="Boltyanskaya Y."/>
            <person name="Kevbrin V."/>
            <person name="Detkova E."/>
            <person name="Grouzdev D.S."/>
            <person name="Koziaeva V."/>
            <person name="Zhilina T."/>
        </authorList>
    </citation>
    <scope>NUCLEOTIDE SEQUENCE</scope>
    <source>
        <strain evidence="8">Z-7014</strain>
    </source>
</reference>
<dbReference type="AlphaFoldDB" id="A0A931F9U0"/>
<accession>A0A931F9U0</accession>
<proteinExistence type="predicted"/>
<evidence type="ECO:0000256" key="5">
    <source>
        <dbReference type="ARBA" id="ARBA00023136"/>
    </source>
</evidence>
<feature type="transmembrane region" description="Helical" evidence="6">
    <location>
        <begin position="183"/>
        <end position="204"/>
    </location>
</feature>
<evidence type="ECO:0000313" key="9">
    <source>
        <dbReference type="Proteomes" id="UP000621436"/>
    </source>
</evidence>
<dbReference type="EMBL" id="JADPIE010000008">
    <property type="protein sequence ID" value="MBF8437938.1"/>
    <property type="molecule type" value="Genomic_DNA"/>
</dbReference>
<protein>
    <submittedName>
        <fullName evidence="8">MFS transporter</fullName>
    </submittedName>
</protein>
<evidence type="ECO:0000256" key="2">
    <source>
        <dbReference type="ARBA" id="ARBA00022448"/>
    </source>
</evidence>
<comment type="caution">
    <text evidence="8">The sequence shown here is derived from an EMBL/GenBank/DDBJ whole genome shotgun (WGS) entry which is preliminary data.</text>
</comment>
<dbReference type="PROSITE" id="PS50850">
    <property type="entry name" value="MFS"/>
    <property type="match status" value="1"/>
</dbReference>
<feature type="transmembrane region" description="Helical" evidence="6">
    <location>
        <begin position="21"/>
        <end position="40"/>
    </location>
</feature>
<feature type="transmembrane region" description="Helical" evidence="6">
    <location>
        <begin position="405"/>
        <end position="424"/>
    </location>
</feature>
<feature type="transmembrane region" description="Helical" evidence="6">
    <location>
        <begin position="81"/>
        <end position="103"/>
    </location>
</feature>
<dbReference type="InterPro" id="IPR036259">
    <property type="entry name" value="MFS_trans_sf"/>
</dbReference>
<feature type="transmembrane region" description="Helical" evidence="6">
    <location>
        <begin position="238"/>
        <end position="262"/>
    </location>
</feature>
<keyword evidence="3 6" id="KW-0812">Transmembrane</keyword>
<feature type="transmembrane region" description="Helical" evidence="6">
    <location>
        <begin position="46"/>
        <end position="69"/>
    </location>
</feature>
<feature type="transmembrane region" description="Helical" evidence="6">
    <location>
        <begin position="362"/>
        <end position="385"/>
    </location>
</feature>
<dbReference type="PANTHER" id="PTHR23526">
    <property type="entry name" value="INTEGRAL MEMBRANE TRANSPORT PROTEIN-RELATED"/>
    <property type="match status" value="1"/>
</dbReference>
<sequence length="536" mass="59448">MEEINDSLLKKNMSYSIKDGLFSNVMTTIFAGVYLTGFALELGLSQYLIGLLASLPAVANLAQIFGPVYINKAGGEKRACLISAGFYRVFWLLIAGVPLYLYLGLARELAIVLFFLFLLLASLAAAFSNVSWMGWISAIIPANLRGKFFGRRNMYAGFSAMAAGLLAGLWIDFWENLMPGRPLTGYSILFIITLCSGVISWIILAKISSGVEPEAERADPSTLFENLKVPLQDNNFRMLIIFSMAWAFAVGLASPFFSVYMIDTLELPFTLISLFGLAAAVTNIVGMKYWGQFVDRIGSKSLLYFSSMGAGLLPVVWIFTSAENYNLLWIINLLTGVFWSGIGLATSLLLMQLAKEKYRIAYYGLFAAGTGLAAAIAPIIGGIIAGLTVDLNLTNNFIELEGLHFLFILAVILRVLSLGLLAQVEVERQMTIQQILDQSRAVFHPFRSAQQVAGLGFQSLENVNLAVSKGLFQWESQLDIVFRKGRYLWYRAGKKANRFDQQLELIIDKAEETQGIMISRLFKLIDWLNRVGEEEE</sequence>
<evidence type="ECO:0000313" key="8">
    <source>
        <dbReference type="EMBL" id="MBF8437938.1"/>
    </source>
</evidence>
<feature type="domain" description="Major facilitator superfamily (MFS) profile" evidence="7">
    <location>
        <begin position="1"/>
        <end position="429"/>
    </location>
</feature>
<dbReference type="Gene3D" id="1.20.1250.20">
    <property type="entry name" value="MFS general substrate transporter like domains"/>
    <property type="match status" value="2"/>
</dbReference>
<dbReference type="GO" id="GO:0005886">
    <property type="term" value="C:plasma membrane"/>
    <property type="evidence" value="ECO:0007669"/>
    <property type="project" value="UniProtKB-SubCell"/>
</dbReference>
<feature type="transmembrane region" description="Helical" evidence="6">
    <location>
        <begin position="109"/>
        <end position="132"/>
    </location>
</feature>
<dbReference type="PANTHER" id="PTHR23526:SF2">
    <property type="entry name" value="MAJOR FACILITATOR SUPERFAMILY (MFS) PROFILE DOMAIN-CONTAINING PROTEIN"/>
    <property type="match status" value="1"/>
</dbReference>
<feature type="transmembrane region" description="Helical" evidence="6">
    <location>
        <begin position="153"/>
        <end position="171"/>
    </location>
</feature>
<dbReference type="RefSeq" id="WP_270454998.1">
    <property type="nucleotide sequence ID" value="NZ_JADPIE010000008.1"/>
</dbReference>
<evidence type="ECO:0000259" key="7">
    <source>
        <dbReference type="PROSITE" id="PS50850"/>
    </source>
</evidence>
<evidence type="ECO:0000256" key="1">
    <source>
        <dbReference type="ARBA" id="ARBA00004651"/>
    </source>
</evidence>
<dbReference type="InterPro" id="IPR020846">
    <property type="entry name" value="MFS_dom"/>
</dbReference>
<comment type="subcellular location">
    <subcellularLocation>
        <location evidence="1">Cell membrane</location>
        <topology evidence="1">Multi-pass membrane protein</topology>
    </subcellularLocation>
</comment>
<dbReference type="InterPro" id="IPR011701">
    <property type="entry name" value="MFS"/>
</dbReference>
<evidence type="ECO:0000256" key="3">
    <source>
        <dbReference type="ARBA" id="ARBA00022692"/>
    </source>
</evidence>
<dbReference type="InterPro" id="IPR052528">
    <property type="entry name" value="Sugar_transport-like"/>
</dbReference>
<dbReference type="SUPFAM" id="SSF103473">
    <property type="entry name" value="MFS general substrate transporter"/>
    <property type="match status" value="1"/>
</dbReference>
<dbReference type="GO" id="GO:0022857">
    <property type="term" value="F:transmembrane transporter activity"/>
    <property type="evidence" value="ECO:0007669"/>
    <property type="project" value="InterPro"/>
</dbReference>
<dbReference type="Proteomes" id="UP000621436">
    <property type="component" value="Unassembled WGS sequence"/>
</dbReference>
<dbReference type="Pfam" id="PF07690">
    <property type="entry name" value="MFS_1"/>
    <property type="match status" value="1"/>
</dbReference>
<keyword evidence="4 6" id="KW-1133">Transmembrane helix</keyword>
<gene>
    <name evidence="8" type="ORF">I0Q91_12665</name>
</gene>
<feature type="transmembrane region" description="Helical" evidence="6">
    <location>
        <begin position="326"/>
        <end position="350"/>
    </location>
</feature>
<keyword evidence="2" id="KW-0813">Transport</keyword>
<organism evidence="8 9">
    <name type="scientific">Halonatronomonas betaini</name>
    <dbReference type="NCBI Taxonomy" id="2778430"/>
    <lineage>
        <taxon>Bacteria</taxon>
        <taxon>Bacillati</taxon>
        <taxon>Bacillota</taxon>
        <taxon>Clostridia</taxon>
        <taxon>Halanaerobiales</taxon>
        <taxon>Halarsenatibacteraceae</taxon>
        <taxon>Halonatronomonas</taxon>
    </lineage>
</organism>
<feature type="transmembrane region" description="Helical" evidence="6">
    <location>
        <begin position="302"/>
        <end position="320"/>
    </location>
</feature>
<evidence type="ECO:0000256" key="6">
    <source>
        <dbReference type="SAM" id="Phobius"/>
    </source>
</evidence>